<dbReference type="AlphaFoldDB" id="A0A6N8ILI4"/>
<evidence type="ECO:0000259" key="12">
    <source>
        <dbReference type="PROSITE" id="PS50929"/>
    </source>
</evidence>
<feature type="domain" description="ABC transporter" evidence="11">
    <location>
        <begin position="350"/>
        <end position="585"/>
    </location>
</feature>
<evidence type="ECO:0000256" key="7">
    <source>
        <dbReference type="ARBA" id="ARBA00022989"/>
    </source>
</evidence>
<evidence type="ECO:0000256" key="10">
    <source>
        <dbReference type="SAM" id="Phobius"/>
    </source>
</evidence>
<evidence type="ECO:0000256" key="1">
    <source>
        <dbReference type="ARBA" id="ARBA00004429"/>
    </source>
</evidence>
<dbReference type="SMART" id="SM00382">
    <property type="entry name" value="AAA"/>
    <property type="match status" value="1"/>
</dbReference>
<dbReference type="InterPro" id="IPR036640">
    <property type="entry name" value="ABC1_TM_sf"/>
</dbReference>
<dbReference type="SUPFAM" id="SSF90123">
    <property type="entry name" value="ABC transporter transmembrane region"/>
    <property type="match status" value="1"/>
</dbReference>
<evidence type="ECO:0000256" key="9">
    <source>
        <dbReference type="ARBA" id="ARBA00023455"/>
    </source>
</evidence>
<reference evidence="13 14" key="1">
    <citation type="submission" date="2019-11" db="EMBL/GenBank/DDBJ databases">
        <title>Whole genome shotgun sequencing (WGS) data from Adlercreutzia equolifaciens ResAG-91, Eggerthella lenta MRI-F36, MRI-F37, MRI-F40, ResAG-49, ResAG-88, ResAG-121, ResAG-145, and Gordonibacter sp. ResAG-5, ResAG-26, ResAG-43, ResAG-50, ResAG-59.</title>
        <authorList>
            <person name="Stoll D.A."/>
            <person name="Danylec N."/>
            <person name="Franz C.M.A.P."/>
            <person name="Huch M."/>
        </authorList>
    </citation>
    <scope>NUCLEOTIDE SEQUENCE [LARGE SCALE GENOMIC DNA]</scope>
    <source>
        <strain evidence="13 14">ResAG-59</strain>
    </source>
</reference>
<feature type="transmembrane region" description="Helical" evidence="10">
    <location>
        <begin position="143"/>
        <end position="161"/>
    </location>
</feature>
<dbReference type="EMBL" id="WPOC01000037">
    <property type="protein sequence ID" value="MVN16612.1"/>
    <property type="molecule type" value="Genomic_DNA"/>
</dbReference>
<dbReference type="InterPro" id="IPR003593">
    <property type="entry name" value="AAA+_ATPase"/>
</dbReference>
<evidence type="ECO:0000256" key="3">
    <source>
        <dbReference type="ARBA" id="ARBA00022475"/>
    </source>
</evidence>
<dbReference type="Proteomes" id="UP000468327">
    <property type="component" value="Unassembled WGS sequence"/>
</dbReference>
<protein>
    <submittedName>
        <fullName evidence="13">ATP-binding cassette domain-containing protein</fullName>
    </submittedName>
</protein>
<organism evidence="13 14">
    <name type="scientific">Gordonibacter urolithinfaciens</name>
    <dbReference type="NCBI Taxonomy" id="1335613"/>
    <lineage>
        <taxon>Bacteria</taxon>
        <taxon>Bacillati</taxon>
        <taxon>Actinomycetota</taxon>
        <taxon>Coriobacteriia</taxon>
        <taxon>Eggerthellales</taxon>
        <taxon>Eggerthellaceae</taxon>
        <taxon>Gordonibacter</taxon>
    </lineage>
</organism>
<sequence>MSRRQRGPVARMLDYAGRRKALAVAGCLLSALNAVLAIAPLVCIWFVLRDLVSVAPDWGAASGVAKWGWLAFAFAAAGVVVYFCALVCTHLAAFRAAANMRRRSLDHLAKVPLGYYDTHASGEISRVIDGCAAQTEGVLAHTLPDFVGSLVSPIALLAVMFAVDWALGAVCLIPVAISFICMWLLMGGGRGGESDYMQFMMKYQDALTKMNKAATEYVRGIPVVKMFQQTVNSFRAFKQAIDGYTEFASKYVLLCEKPRLAQLVAINATFAVLVPAGILLASSAGDFPMFLTDFLFFVIFSALTTSMMNKVMYASEAVTMGSDAIRRIEELLSVPEVRSAGDGRPERFDVELRDVSFSYPNSDRRAVDRVTLSVPEGSTVALVGPSGGGKTTIASLVPRFWDADEGSVAIGGIDVRDMKQSTVMDLVAFVFQNEHLFKESLLDNVRASRPNATRAEVEEAVRAARCEDIVAKMPNGLATVVGADGVYLSGGERQRIALARAILKDAPIVVLDEATAFADPENESLIQEALSKLTCGKTVLMIAHRLSTVVGADEICVVDRGRIVERGRHEELVHAGGVYSRMWDDYQKSTSWKIERGDV</sequence>
<keyword evidence="7 10" id="KW-1133">Transmembrane helix</keyword>
<dbReference type="GO" id="GO:0034040">
    <property type="term" value="F:ATPase-coupled lipid transmembrane transporter activity"/>
    <property type="evidence" value="ECO:0007669"/>
    <property type="project" value="TreeGrafter"/>
</dbReference>
<dbReference type="InterPro" id="IPR003439">
    <property type="entry name" value="ABC_transporter-like_ATP-bd"/>
</dbReference>
<evidence type="ECO:0000256" key="6">
    <source>
        <dbReference type="ARBA" id="ARBA00022840"/>
    </source>
</evidence>
<feature type="transmembrane region" description="Helical" evidence="10">
    <location>
        <begin position="67"/>
        <end position="94"/>
    </location>
</feature>
<evidence type="ECO:0000256" key="2">
    <source>
        <dbReference type="ARBA" id="ARBA00022448"/>
    </source>
</evidence>
<dbReference type="InterPro" id="IPR017871">
    <property type="entry name" value="ABC_transporter-like_CS"/>
</dbReference>
<dbReference type="RefSeq" id="WP_087194550.1">
    <property type="nucleotide sequence ID" value="NZ_WPOC01000037.1"/>
</dbReference>
<evidence type="ECO:0000313" key="14">
    <source>
        <dbReference type="Proteomes" id="UP000468327"/>
    </source>
</evidence>
<dbReference type="PANTHER" id="PTHR24221:SF397">
    <property type="entry name" value="ABC TRANSPORTER, ATP-BINDING TRANSMEMBRANE PROTEIN"/>
    <property type="match status" value="1"/>
</dbReference>
<feature type="transmembrane region" description="Helical" evidence="10">
    <location>
        <begin position="167"/>
        <end position="186"/>
    </location>
</feature>
<dbReference type="Gene3D" id="1.20.1560.10">
    <property type="entry name" value="ABC transporter type 1, transmembrane domain"/>
    <property type="match status" value="1"/>
</dbReference>
<keyword evidence="6 13" id="KW-0067">ATP-binding</keyword>
<keyword evidence="3" id="KW-1003">Cell membrane</keyword>
<evidence type="ECO:0000259" key="11">
    <source>
        <dbReference type="PROSITE" id="PS50893"/>
    </source>
</evidence>
<dbReference type="Gene3D" id="3.40.50.300">
    <property type="entry name" value="P-loop containing nucleotide triphosphate hydrolases"/>
    <property type="match status" value="1"/>
</dbReference>
<keyword evidence="14" id="KW-1185">Reference proteome</keyword>
<dbReference type="PROSITE" id="PS00211">
    <property type="entry name" value="ABC_TRANSPORTER_1"/>
    <property type="match status" value="1"/>
</dbReference>
<evidence type="ECO:0000256" key="5">
    <source>
        <dbReference type="ARBA" id="ARBA00022741"/>
    </source>
</evidence>
<dbReference type="InterPro" id="IPR011527">
    <property type="entry name" value="ABC1_TM_dom"/>
</dbReference>
<comment type="caution">
    <text evidence="13">The sequence shown here is derived from an EMBL/GenBank/DDBJ whole genome shotgun (WGS) entry which is preliminary data.</text>
</comment>
<dbReference type="InterPro" id="IPR039421">
    <property type="entry name" value="Type_1_exporter"/>
</dbReference>
<gene>
    <name evidence="13" type="ORF">GO738_14910</name>
</gene>
<dbReference type="GO" id="GO:0016887">
    <property type="term" value="F:ATP hydrolysis activity"/>
    <property type="evidence" value="ECO:0007669"/>
    <property type="project" value="InterPro"/>
</dbReference>
<dbReference type="PANTHER" id="PTHR24221">
    <property type="entry name" value="ATP-BINDING CASSETTE SUB-FAMILY B"/>
    <property type="match status" value="1"/>
</dbReference>
<keyword evidence="5" id="KW-0547">Nucleotide-binding</keyword>
<feature type="transmembrane region" description="Helical" evidence="10">
    <location>
        <begin position="21"/>
        <end position="47"/>
    </location>
</feature>
<comment type="similarity">
    <text evidence="9">Belongs to the ABC transporter superfamily. Siderophore-Fe(3+) uptake transporter (SIUT) (TC 3.A.1.21) family.</text>
</comment>
<dbReference type="PROSITE" id="PS50929">
    <property type="entry name" value="ABC_TM1F"/>
    <property type="match status" value="1"/>
</dbReference>
<dbReference type="Pfam" id="PF00005">
    <property type="entry name" value="ABC_tran"/>
    <property type="match status" value="1"/>
</dbReference>
<dbReference type="InterPro" id="IPR027417">
    <property type="entry name" value="P-loop_NTPase"/>
</dbReference>
<dbReference type="SUPFAM" id="SSF52540">
    <property type="entry name" value="P-loop containing nucleoside triphosphate hydrolases"/>
    <property type="match status" value="1"/>
</dbReference>
<dbReference type="GO" id="GO:0005886">
    <property type="term" value="C:plasma membrane"/>
    <property type="evidence" value="ECO:0007669"/>
    <property type="project" value="UniProtKB-SubCell"/>
</dbReference>
<keyword evidence="8 10" id="KW-0472">Membrane</keyword>
<evidence type="ECO:0000256" key="4">
    <source>
        <dbReference type="ARBA" id="ARBA00022692"/>
    </source>
</evidence>
<dbReference type="Pfam" id="PF00664">
    <property type="entry name" value="ABC_membrane"/>
    <property type="match status" value="1"/>
</dbReference>
<dbReference type="PROSITE" id="PS50893">
    <property type="entry name" value="ABC_TRANSPORTER_2"/>
    <property type="match status" value="1"/>
</dbReference>
<proteinExistence type="inferred from homology"/>
<evidence type="ECO:0000256" key="8">
    <source>
        <dbReference type="ARBA" id="ARBA00023136"/>
    </source>
</evidence>
<name>A0A6N8ILI4_9ACTN</name>
<keyword evidence="4 10" id="KW-0812">Transmembrane</keyword>
<dbReference type="FunFam" id="3.40.50.300:FF:000221">
    <property type="entry name" value="Multidrug ABC transporter ATP-binding protein"/>
    <property type="match status" value="1"/>
</dbReference>
<keyword evidence="2" id="KW-0813">Transport</keyword>
<comment type="subcellular location">
    <subcellularLocation>
        <location evidence="1">Cell inner membrane</location>
        <topology evidence="1">Multi-pass membrane protein</topology>
    </subcellularLocation>
</comment>
<accession>A0A6N8ILI4</accession>
<feature type="transmembrane region" description="Helical" evidence="10">
    <location>
        <begin position="260"/>
        <end position="281"/>
    </location>
</feature>
<dbReference type="GO" id="GO:0005524">
    <property type="term" value="F:ATP binding"/>
    <property type="evidence" value="ECO:0007669"/>
    <property type="project" value="UniProtKB-KW"/>
</dbReference>
<evidence type="ECO:0000313" key="13">
    <source>
        <dbReference type="EMBL" id="MVN16612.1"/>
    </source>
</evidence>
<dbReference type="GO" id="GO:0140359">
    <property type="term" value="F:ABC-type transporter activity"/>
    <property type="evidence" value="ECO:0007669"/>
    <property type="project" value="InterPro"/>
</dbReference>
<feature type="domain" description="ABC transmembrane type-1" evidence="12">
    <location>
        <begin position="24"/>
        <end position="320"/>
    </location>
</feature>